<protein>
    <submittedName>
        <fullName evidence="1">Uncharacterized protein</fullName>
    </submittedName>
</protein>
<feature type="non-terminal residue" evidence="1">
    <location>
        <position position="75"/>
    </location>
</feature>
<gene>
    <name evidence="1" type="ORF">X975_01611</name>
</gene>
<evidence type="ECO:0000313" key="1">
    <source>
        <dbReference type="EMBL" id="KFM81066.1"/>
    </source>
</evidence>
<dbReference type="AlphaFoldDB" id="A0A087UUM7"/>
<sequence length="75" mass="9248">MPTLRTSFVNSLVFAFHIHFDMFVHPNHTLASLQVRRYHHSDMWLFHVCQYRSLDKGHTEEFRMDLLRWNILQYK</sequence>
<evidence type="ECO:0000313" key="2">
    <source>
        <dbReference type="Proteomes" id="UP000054359"/>
    </source>
</evidence>
<accession>A0A087UUM7</accession>
<reference evidence="1 2" key="1">
    <citation type="submission" date="2013-11" db="EMBL/GenBank/DDBJ databases">
        <title>Genome sequencing of Stegodyphus mimosarum.</title>
        <authorList>
            <person name="Bechsgaard J."/>
        </authorList>
    </citation>
    <scope>NUCLEOTIDE SEQUENCE [LARGE SCALE GENOMIC DNA]</scope>
</reference>
<organism evidence="1 2">
    <name type="scientific">Stegodyphus mimosarum</name>
    <name type="common">African social velvet spider</name>
    <dbReference type="NCBI Taxonomy" id="407821"/>
    <lineage>
        <taxon>Eukaryota</taxon>
        <taxon>Metazoa</taxon>
        <taxon>Ecdysozoa</taxon>
        <taxon>Arthropoda</taxon>
        <taxon>Chelicerata</taxon>
        <taxon>Arachnida</taxon>
        <taxon>Araneae</taxon>
        <taxon>Araneomorphae</taxon>
        <taxon>Entelegynae</taxon>
        <taxon>Eresoidea</taxon>
        <taxon>Eresidae</taxon>
        <taxon>Stegodyphus</taxon>
    </lineage>
</organism>
<proteinExistence type="predicted"/>
<dbReference type="EMBL" id="KK121712">
    <property type="protein sequence ID" value="KFM81066.1"/>
    <property type="molecule type" value="Genomic_DNA"/>
</dbReference>
<name>A0A087UUM7_STEMI</name>
<keyword evidence="2" id="KW-1185">Reference proteome</keyword>
<dbReference type="Proteomes" id="UP000054359">
    <property type="component" value="Unassembled WGS sequence"/>
</dbReference>